<gene>
    <name evidence="2" type="ORF">SLEP1_g58828</name>
</gene>
<reference evidence="2 3" key="1">
    <citation type="journal article" date="2021" name="Commun. Biol.">
        <title>The genome of Shorea leprosula (Dipterocarpaceae) highlights the ecological relevance of drought in aseasonal tropical rainforests.</title>
        <authorList>
            <person name="Ng K.K.S."/>
            <person name="Kobayashi M.J."/>
            <person name="Fawcett J.A."/>
            <person name="Hatakeyama M."/>
            <person name="Paape T."/>
            <person name="Ng C.H."/>
            <person name="Ang C.C."/>
            <person name="Tnah L.H."/>
            <person name="Lee C.T."/>
            <person name="Nishiyama T."/>
            <person name="Sese J."/>
            <person name="O'Brien M.J."/>
            <person name="Copetti D."/>
            <person name="Mohd Noor M.I."/>
            <person name="Ong R.C."/>
            <person name="Putra M."/>
            <person name="Sireger I.Z."/>
            <person name="Indrioko S."/>
            <person name="Kosugi Y."/>
            <person name="Izuno A."/>
            <person name="Isagi Y."/>
            <person name="Lee S.L."/>
            <person name="Shimizu K.K."/>
        </authorList>
    </citation>
    <scope>NUCLEOTIDE SEQUENCE [LARGE SCALE GENOMIC DNA]</scope>
    <source>
        <strain evidence="2">214</strain>
    </source>
</reference>
<evidence type="ECO:0000313" key="3">
    <source>
        <dbReference type="Proteomes" id="UP001054252"/>
    </source>
</evidence>
<feature type="compositionally biased region" description="Basic and acidic residues" evidence="1">
    <location>
        <begin position="105"/>
        <end position="116"/>
    </location>
</feature>
<feature type="region of interest" description="Disordered" evidence="1">
    <location>
        <begin position="1"/>
        <end position="67"/>
    </location>
</feature>
<feature type="non-terminal residue" evidence="2">
    <location>
        <position position="116"/>
    </location>
</feature>
<evidence type="ECO:0000313" key="2">
    <source>
        <dbReference type="EMBL" id="GKV52237.1"/>
    </source>
</evidence>
<keyword evidence="3" id="KW-1185">Reference proteome</keyword>
<protein>
    <submittedName>
        <fullName evidence="2">Uncharacterized protein</fullName>
    </submittedName>
</protein>
<sequence length="116" mass="12543">MPNSEIDGSSSSGSRPNNCLEPSENTDRYLDGAQPLQRENAQPAIPGMDSIPTQSDKDKSDNDAESTVDWLNYLNLASSEDDSESCHPCSESMEDKSLSSSSHPDTVDKFLSDSVV</sequence>
<dbReference type="AlphaFoldDB" id="A0AAV5MUP1"/>
<proteinExistence type="predicted"/>
<dbReference type="Proteomes" id="UP001054252">
    <property type="component" value="Unassembled WGS sequence"/>
</dbReference>
<evidence type="ECO:0000256" key="1">
    <source>
        <dbReference type="SAM" id="MobiDB-lite"/>
    </source>
</evidence>
<dbReference type="EMBL" id="BPVZ01000641">
    <property type="protein sequence ID" value="GKV52237.1"/>
    <property type="molecule type" value="Genomic_DNA"/>
</dbReference>
<accession>A0AAV5MUP1</accession>
<feature type="region of interest" description="Disordered" evidence="1">
    <location>
        <begin position="80"/>
        <end position="116"/>
    </location>
</feature>
<comment type="caution">
    <text evidence="2">The sequence shown here is derived from an EMBL/GenBank/DDBJ whole genome shotgun (WGS) entry which is preliminary data.</text>
</comment>
<name>A0AAV5MUP1_9ROSI</name>
<organism evidence="2 3">
    <name type="scientific">Rubroshorea leprosula</name>
    <dbReference type="NCBI Taxonomy" id="152421"/>
    <lineage>
        <taxon>Eukaryota</taxon>
        <taxon>Viridiplantae</taxon>
        <taxon>Streptophyta</taxon>
        <taxon>Embryophyta</taxon>
        <taxon>Tracheophyta</taxon>
        <taxon>Spermatophyta</taxon>
        <taxon>Magnoliopsida</taxon>
        <taxon>eudicotyledons</taxon>
        <taxon>Gunneridae</taxon>
        <taxon>Pentapetalae</taxon>
        <taxon>rosids</taxon>
        <taxon>malvids</taxon>
        <taxon>Malvales</taxon>
        <taxon>Dipterocarpaceae</taxon>
        <taxon>Rubroshorea</taxon>
    </lineage>
</organism>